<sequence length="102" mass="11482">MPTRYRRLQCSPTLCVGEIKKAIDVSCRCRATLWWRQLQSPAAQRGERDVALLASAVGFWMALRGSDLRQRAQLYRTHDGQRAGGAGAYPTPRPRTAHLCEI</sequence>
<protein>
    <submittedName>
        <fullName evidence="1">Unspecified product</fullName>
    </submittedName>
</protein>
<dbReference type="EMBL" id="BLBS01000030">
    <property type="protein sequence ID" value="GET88743.1"/>
    <property type="molecule type" value="Genomic_DNA"/>
</dbReference>
<accession>A0A640KGR9</accession>
<comment type="caution">
    <text evidence="1">The sequence shown here is derived from an EMBL/GenBank/DDBJ whole genome shotgun (WGS) entry which is preliminary data.</text>
</comment>
<evidence type="ECO:0000313" key="1">
    <source>
        <dbReference type="EMBL" id="GET88743.1"/>
    </source>
</evidence>
<dbReference type="Proteomes" id="UP000419144">
    <property type="component" value="Unassembled WGS sequence"/>
</dbReference>
<proteinExistence type="predicted"/>
<name>A0A640KGR9_LEITA</name>
<reference evidence="1" key="1">
    <citation type="submission" date="2019-11" db="EMBL/GenBank/DDBJ databases">
        <title>Leishmania tarentolae CDS.</title>
        <authorList>
            <person name="Goto Y."/>
            <person name="Yamagishi J."/>
        </authorList>
    </citation>
    <scope>NUCLEOTIDE SEQUENCE [LARGE SCALE GENOMIC DNA]</scope>
    <source>
        <strain evidence="1">Parrot Tar II</strain>
    </source>
</reference>
<dbReference type="AlphaFoldDB" id="A0A640KGR9"/>
<gene>
    <name evidence="1" type="ORF">LtaPh_2310551</name>
</gene>
<keyword evidence="2" id="KW-1185">Reference proteome</keyword>
<dbReference type="VEuPathDB" id="TriTrypDB:LtaPh_2310551"/>
<evidence type="ECO:0000313" key="2">
    <source>
        <dbReference type="Proteomes" id="UP000419144"/>
    </source>
</evidence>
<organism evidence="1 2">
    <name type="scientific">Leishmania tarentolae</name>
    <name type="common">Sauroleishmania tarentolae</name>
    <dbReference type="NCBI Taxonomy" id="5689"/>
    <lineage>
        <taxon>Eukaryota</taxon>
        <taxon>Discoba</taxon>
        <taxon>Euglenozoa</taxon>
        <taxon>Kinetoplastea</taxon>
        <taxon>Metakinetoplastina</taxon>
        <taxon>Trypanosomatida</taxon>
        <taxon>Trypanosomatidae</taxon>
        <taxon>Leishmaniinae</taxon>
        <taxon>Leishmania</taxon>
        <taxon>lizard Leishmania</taxon>
    </lineage>
</organism>